<comment type="caution">
    <text evidence="7">The sequence shown here is derived from an EMBL/GenBank/DDBJ whole genome shotgun (WGS) entry which is preliminary data.</text>
</comment>
<dbReference type="Pfam" id="PF02892">
    <property type="entry name" value="zf-BED"/>
    <property type="match status" value="1"/>
</dbReference>
<accession>A0A2A2JRG4</accession>
<evidence type="ECO:0000256" key="4">
    <source>
        <dbReference type="PROSITE-ProRule" id="PRU00027"/>
    </source>
</evidence>
<dbReference type="PROSITE" id="PS50808">
    <property type="entry name" value="ZF_BED"/>
    <property type="match status" value="1"/>
</dbReference>
<keyword evidence="1" id="KW-0479">Metal-binding</keyword>
<organism evidence="7 8">
    <name type="scientific">Diploscapter pachys</name>
    <dbReference type="NCBI Taxonomy" id="2018661"/>
    <lineage>
        <taxon>Eukaryota</taxon>
        <taxon>Metazoa</taxon>
        <taxon>Ecdysozoa</taxon>
        <taxon>Nematoda</taxon>
        <taxon>Chromadorea</taxon>
        <taxon>Rhabditida</taxon>
        <taxon>Rhabditina</taxon>
        <taxon>Rhabditomorpha</taxon>
        <taxon>Rhabditoidea</taxon>
        <taxon>Rhabditidae</taxon>
        <taxon>Diploscapter</taxon>
    </lineage>
</organism>
<dbReference type="STRING" id="2018661.A0A2A2JRG4"/>
<keyword evidence="3" id="KW-0862">Zinc</keyword>
<reference evidence="7 8" key="1">
    <citation type="journal article" date="2017" name="Curr. Biol.">
        <title>Genome architecture and evolution of a unichromosomal asexual nematode.</title>
        <authorList>
            <person name="Fradin H."/>
            <person name="Zegar C."/>
            <person name="Gutwein M."/>
            <person name="Lucas J."/>
            <person name="Kovtun M."/>
            <person name="Corcoran D."/>
            <person name="Baugh L.R."/>
            <person name="Kiontke K."/>
            <person name="Gunsalus K."/>
            <person name="Fitch D.H."/>
            <person name="Piano F."/>
        </authorList>
    </citation>
    <scope>NUCLEOTIDE SEQUENCE [LARGE SCALE GENOMIC DNA]</scope>
    <source>
        <strain evidence="7">PF1309</strain>
    </source>
</reference>
<feature type="region of interest" description="Disordered" evidence="5">
    <location>
        <begin position="1"/>
        <end position="36"/>
    </location>
</feature>
<proteinExistence type="predicted"/>
<protein>
    <recommendedName>
        <fullName evidence="6">BED-type domain-containing protein</fullName>
    </recommendedName>
</protein>
<name>A0A2A2JRG4_9BILA</name>
<keyword evidence="2 4" id="KW-0863">Zinc-finger</keyword>
<dbReference type="GO" id="GO:0008270">
    <property type="term" value="F:zinc ion binding"/>
    <property type="evidence" value="ECO:0007669"/>
    <property type="project" value="UniProtKB-KW"/>
</dbReference>
<dbReference type="Proteomes" id="UP000218231">
    <property type="component" value="Unassembled WGS sequence"/>
</dbReference>
<evidence type="ECO:0000313" key="7">
    <source>
        <dbReference type="EMBL" id="PAV64386.1"/>
    </source>
</evidence>
<evidence type="ECO:0000256" key="3">
    <source>
        <dbReference type="ARBA" id="ARBA00022833"/>
    </source>
</evidence>
<keyword evidence="8" id="KW-1185">Reference proteome</keyword>
<feature type="domain" description="BED-type" evidence="6">
    <location>
        <begin position="34"/>
        <end position="86"/>
    </location>
</feature>
<evidence type="ECO:0000313" key="8">
    <source>
        <dbReference type="Proteomes" id="UP000218231"/>
    </source>
</evidence>
<evidence type="ECO:0000259" key="6">
    <source>
        <dbReference type="PROSITE" id="PS50808"/>
    </source>
</evidence>
<evidence type="ECO:0000256" key="2">
    <source>
        <dbReference type="ARBA" id="ARBA00022771"/>
    </source>
</evidence>
<evidence type="ECO:0000256" key="1">
    <source>
        <dbReference type="ARBA" id="ARBA00022723"/>
    </source>
</evidence>
<sequence>MAAATQVPPTQIHQPRSGLAPAPNVPNPRNDGRKKSNPVWEFFTDLRGHGLAGVRCRFCHWVTNDRSPTTMKFHLKRKHDTGPGGLWAICEEKINSQAPANYGPRMKKISGIFLNTKVHEDHPFPEDNGNGANMFLKVLNQQSLCQPFSPFSMNSSDTKTEVSSQDDFINSLIQQATNMSNLASIWNNLPKNESSSSSQENDATICLTNSIFLDKLNENLKEEDGSSSSVSGVVPTPSNDFHLSDGSSIAALLQIASDSDLTFTFNSRRSGEYCFEANKKNGRMVVFCDLGNEIRVAHVSGGDEIFVETWRKSDWAPFSWAGRGGCLHFLKQ</sequence>
<evidence type="ECO:0000256" key="5">
    <source>
        <dbReference type="SAM" id="MobiDB-lite"/>
    </source>
</evidence>
<dbReference type="AlphaFoldDB" id="A0A2A2JRG4"/>
<dbReference type="GO" id="GO:0003677">
    <property type="term" value="F:DNA binding"/>
    <property type="evidence" value="ECO:0007669"/>
    <property type="project" value="InterPro"/>
</dbReference>
<gene>
    <name evidence="7" type="ORF">WR25_11406</name>
</gene>
<dbReference type="EMBL" id="LIAE01010262">
    <property type="protein sequence ID" value="PAV64386.1"/>
    <property type="molecule type" value="Genomic_DNA"/>
</dbReference>
<dbReference type="OrthoDB" id="5856685at2759"/>
<dbReference type="InterPro" id="IPR003656">
    <property type="entry name" value="Znf_BED"/>
</dbReference>